<dbReference type="RefSeq" id="WP_118138850.1">
    <property type="nucleotide sequence ID" value="NZ_JAPAHZ010000001.1"/>
</dbReference>
<evidence type="ECO:0000313" key="1">
    <source>
        <dbReference type="EMBL" id="RGT61686.1"/>
    </source>
</evidence>
<organism evidence="1 2">
    <name type="scientific">Streptococcus anginosus</name>
    <dbReference type="NCBI Taxonomy" id="1328"/>
    <lineage>
        <taxon>Bacteria</taxon>
        <taxon>Bacillati</taxon>
        <taxon>Bacillota</taxon>
        <taxon>Bacilli</taxon>
        <taxon>Lactobacillales</taxon>
        <taxon>Streptococcaceae</taxon>
        <taxon>Streptococcus</taxon>
        <taxon>Streptococcus anginosus group</taxon>
    </lineage>
</organism>
<dbReference type="AlphaFoldDB" id="A0A412PP16"/>
<name>A0A412PP16_STRAP</name>
<accession>A0A412PP16</accession>
<dbReference type="Pfam" id="PF04630">
    <property type="entry name" value="Phage_TTP_1"/>
    <property type="match status" value="1"/>
</dbReference>
<comment type="caution">
    <text evidence="1">The sequence shown here is derived from an EMBL/GenBank/DDBJ whole genome shotgun (WGS) entry which is preliminary data.</text>
</comment>
<proteinExistence type="predicted"/>
<dbReference type="Proteomes" id="UP000284046">
    <property type="component" value="Unassembled WGS sequence"/>
</dbReference>
<dbReference type="EMBL" id="QRWZ01000003">
    <property type="protein sequence ID" value="RGT61686.1"/>
    <property type="molecule type" value="Genomic_DNA"/>
</dbReference>
<dbReference type="InterPro" id="IPR006490">
    <property type="entry name" value="Maj_tail_phi13"/>
</dbReference>
<gene>
    <name evidence="1" type="ORF">DWX18_03380</name>
</gene>
<evidence type="ECO:0000313" key="2">
    <source>
        <dbReference type="Proteomes" id="UP000284046"/>
    </source>
</evidence>
<dbReference type="InterPro" id="IPR006724">
    <property type="entry name" value="Phage_TTP"/>
</dbReference>
<dbReference type="NCBIfam" id="TIGR01603">
    <property type="entry name" value="maj_tail_phi13"/>
    <property type="match status" value="1"/>
</dbReference>
<sequence>MTLVGFKRATIRVLDGQAATAGTNLFVVEGKKGEGATQTVDVTGLSSTPIKVFGSNIAYYVANKGVGDVKAELTLLDILEKVNDILLGYKVKDKLTYIGEESEPPYCSLLLESETLAGEKAYFGFLQGQFSRDAVNMKTKKGTQEEPDGDKYEFTSVASDDEATKGNYVVKYIGKEEETIKKLKQQMKITE</sequence>
<reference evidence="1 2" key="1">
    <citation type="submission" date="2018-08" db="EMBL/GenBank/DDBJ databases">
        <title>A genome reference for cultivated species of the human gut microbiota.</title>
        <authorList>
            <person name="Zou Y."/>
            <person name="Xue W."/>
            <person name="Luo G."/>
        </authorList>
    </citation>
    <scope>NUCLEOTIDE SEQUENCE [LARGE SCALE GENOMIC DNA]</scope>
    <source>
        <strain evidence="1 2">AF18-38</strain>
    </source>
</reference>
<protein>
    <submittedName>
        <fullName evidence="1">Phage tail protein</fullName>
    </submittedName>
</protein>